<proteinExistence type="predicted"/>
<reference evidence="1" key="1">
    <citation type="submission" date="2020-05" db="EMBL/GenBank/DDBJ databases">
        <authorList>
            <person name="Chiriac C."/>
            <person name="Salcher M."/>
            <person name="Ghai R."/>
            <person name="Kavagutti S V."/>
        </authorList>
    </citation>
    <scope>NUCLEOTIDE SEQUENCE</scope>
</reference>
<dbReference type="EMBL" id="CAESAN010000207">
    <property type="protein sequence ID" value="CAB4347458.1"/>
    <property type="molecule type" value="Genomic_DNA"/>
</dbReference>
<organism evidence="1">
    <name type="scientific">freshwater metagenome</name>
    <dbReference type="NCBI Taxonomy" id="449393"/>
    <lineage>
        <taxon>unclassified sequences</taxon>
        <taxon>metagenomes</taxon>
        <taxon>ecological metagenomes</taxon>
    </lineage>
</organism>
<evidence type="ECO:0000313" key="1">
    <source>
        <dbReference type="EMBL" id="CAB4347458.1"/>
    </source>
</evidence>
<dbReference type="AlphaFoldDB" id="A0A6J6A0Z6"/>
<protein>
    <submittedName>
        <fullName evidence="1">Unannotated protein</fullName>
    </submittedName>
</protein>
<sequence>MQHHSTDHLNVEVAHVEEAAPGFADNRETLGEHVVQRFALFADALAKHVHASAQLVVAQPDQTLFKRSNLCDALLVLAKLLSLADIQRFFEQTHC</sequence>
<accession>A0A6J6A0Z6</accession>
<gene>
    <name evidence="1" type="ORF">UFOPK3547_01692</name>
</gene>
<name>A0A6J6A0Z6_9ZZZZ</name>